<evidence type="ECO:0000256" key="2">
    <source>
        <dbReference type="SAM" id="SignalP"/>
    </source>
</evidence>
<feature type="domain" description="Putative 5'-nucleotidase C-terminal" evidence="3">
    <location>
        <begin position="512"/>
        <end position="572"/>
    </location>
</feature>
<dbReference type="CDD" id="cd07407">
    <property type="entry name" value="MPP_YHR202W_N"/>
    <property type="match status" value="1"/>
</dbReference>
<dbReference type="OrthoDB" id="7722975at2759"/>
<dbReference type="InterPro" id="IPR041823">
    <property type="entry name" value="YHR202W_N"/>
</dbReference>
<feature type="domain" description="Putative 5'-nucleotidase C-terminal" evidence="3">
    <location>
        <begin position="412"/>
        <end position="503"/>
    </location>
</feature>
<dbReference type="GO" id="GO:0005576">
    <property type="term" value="C:extracellular region"/>
    <property type="evidence" value="ECO:0007669"/>
    <property type="project" value="UniProtKB-ARBA"/>
</dbReference>
<dbReference type="SUPFAM" id="SSF55816">
    <property type="entry name" value="5'-nucleotidase (syn. UDP-sugar hydrolase), C-terminal domain"/>
    <property type="match status" value="1"/>
</dbReference>
<dbReference type="Gene3D" id="3.60.21.10">
    <property type="match status" value="1"/>
</dbReference>
<accession>A0A0D2G4J2</accession>
<sequence length="610" mass="68615">MLLTSLLTLAAFHQPVRSCDDHDWTSPVLGGYVDHDLMRRHDLAKRIQPAALPTPPQPIRDLHWGQINFLHTTDTHGWLAGHLLDENYSADYGDFADFVQKMKAKADVLGVDLLLIDSGDLHDGTGFGDATTPNGKLTLPIFRKLPYDLLSVGNHELYTTEIANDTYRNFAPHWGGRYITSNVEFNDTGKLRPFSDRYAYWKTKFGIRIMSFAFIFNFTGNSNATVVTPVGDAVRQPWFQQQVKRTDIDMFLVAGHITLRNSTEWNLIYGAIRQHHPTTPIQIFGGHRHVRDAVVFDSNAVGIASGRYCETVGWVSINGLPQTVTQAQSPQGRGTPISQSPSPIPGVTPNRQSHLTYSRQYLDFSRYSFEFHTSTTEKTFNTSLGESISNNITKSIDSIPELTEKLGCCPNNYYLTRVPISSNQSLFHYLTTEVFPKVVVDPRRTNMSRIILTNTGGFRYDLLEGPFTIDNAYQTNPYQNYWLRMTAPWSSAKNLLRNMQTDKVYKRAVNDTTLVKTLGYVTEDDLGSDGDNIVHIDQGYADTPHYVQANVSVSDISDSTLVDVYATSFFTDAAAQYLAGNTSDWVHADGNFSSFDTLPRMAQLYWSQDC</sequence>
<feature type="signal peptide" evidence="2">
    <location>
        <begin position="1"/>
        <end position="18"/>
    </location>
</feature>
<keyword evidence="2" id="KW-0732">Signal</keyword>
<dbReference type="Proteomes" id="UP000053617">
    <property type="component" value="Unassembled WGS sequence"/>
</dbReference>
<organism evidence="4 5">
    <name type="scientific">Rhinocladiella mackenziei CBS 650.93</name>
    <dbReference type="NCBI Taxonomy" id="1442369"/>
    <lineage>
        <taxon>Eukaryota</taxon>
        <taxon>Fungi</taxon>
        <taxon>Dikarya</taxon>
        <taxon>Ascomycota</taxon>
        <taxon>Pezizomycotina</taxon>
        <taxon>Eurotiomycetes</taxon>
        <taxon>Chaetothyriomycetidae</taxon>
        <taxon>Chaetothyriales</taxon>
        <taxon>Herpotrichiellaceae</taxon>
        <taxon>Rhinocladiella</taxon>
    </lineage>
</organism>
<name>A0A0D2G4J2_9EURO</name>
<keyword evidence="5" id="KW-1185">Reference proteome</keyword>
<evidence type="ECO:0000313" key="4">
    <source>
        <dbReference type="EMBL" id="KIX09612.1"/>
    </source>
</evidence>
<dbReference type="GO" id="GO:0005829">
    <property type="term" value="C:cytosol"/>
    <property type="evidence" value="ECO:0007669"/>
    <property type="project" value="TreeGrafter"/>
</dbReference>
<dbReference type="Gene3D" id="3.90.780.10">
    <property type="entry name" value="5'-Nucleotidase, C-terminal domain"/>
    <property type="match status" value="1"/>
</dbReference>
<gene>
    <name evidence="4" type="ORF">Z518_00692</name>
</gene>
<reference evidence="4 5" key="1">
    <citation type="submission" date="2015-01" db="EMBL/GenBank/DDBJ databases">
        <title>The Genome Sequence of Rhinocladiella mackenzie CBS 650.93.</title>
        <authorList>
            <consortium name="The Broad Institute Genomics Platform"/>
            <person name="Cuomo C."/>
            <person name="de Hoog S."/>
            <person name="Gorbushina A."/>
            <person name="Stielow B."/>
            <person name="Teixiera M."/>
            <person name="Abouelleil A."/>
            <person name="Chapman S.B."/>
            <person name="Priest M."/>
            <person name="Young S.K."/>
            <person name="Wortman J."/>
            <person name="Nusbaum C."/>
            <person name="Birren B."/>
        </authorList>
    </citation>
    <scope>NUCLEOTIDE SEQUENCE [LARGE SCALE GENOMIC DNA]</scope>
    <source>
        <strain evidence="4 5">CBS 650.93</strain>
    </source>
</reference>
<dbReference type="InterPro" id="IPR006179">
    <property type="entry name" value="5_nucleotidase/apyrase"/>
</dbReference>
<protein>
    <recommendedName>
        <fullName evidence="3">Putative 5'-nucleotidase C-terminal domain-containing protein</fullName>
    </recommendedName>
</protein>
<dbReference type="EMBL" id="KN847475">
    <property type="protein sequence ID" value="KIX09612.1"/>
    <property type="molecule type" value="Genomic_DNA"/>
</dbReference>
<dbReference type="RefSeq" id="XP_013276748.1">
    <property type="nucleotide sequence ID" value="XM_013421294.1"/>
</dbReference>
<dbReference type="InterPro" id="IPR036907">
    <property type="entry name" value="5'-Nucleotdase_C_sf"/>
</dbReference>
<dbReference type="PANTHER" id="PTHR11575:SF22">
    <property type="entry name" value="ADL392WP"/>
    <property type="match status" value="1"/>
</dbReference>
<dbReference type="FunFam" id="3.60.21.10:FF:000043">
    <property type="entry name" value="Ser/Thr protein phosphatase family"/>
    <property type="match status" value="1"/>
</dbReference>
<dbReference type="GO" id="GO:0009166">
    <property type="term" value="P:nucleotide catabolic process"/>
    <property type="evidence" value="ECO:0007669"/>
    <property type="project" value="InterPro"/>
</dbReference>
<feature type="chain" id="PRO_5002258266" description="Putative 5'-nucleotidase C-terminal domain-containing protein" evidence="2">
    <location>
        <begin position="19"/>
        <end position="610"/>
    </location>
</feature>
<dbReference type="InterPro" id="IPR014485">
    <property type="entry name" value="Pesterase_C1039"/>
</dbReference>
<dbReference type="PANTHER" id="PTHR11575">
    <property type="entry name" value="5'-NUCLEOTIDASE-RELATED"/>
    <property type="match status" value="1"/>
</dbReference>
<evidence type="ECO:0000313" key="5">
    <source>
        <dbReference type="Proteomes" id="UP000053617"/>
    </source>
</evidence>
<feature type="compositionally biased region" description="Polar residues" evidence="1">
    <location>
        <begin position="325"/>
        <end position="341"/>
    </location>
</feature>
<feature type="region of interest" description="Disordered" evidence="1">
    <location>
        <begin position="325"/>
        <end position="350"/>
    </location>
</feature>
<dbReference type="SUPFAM" id="SSF56300">
    <property type="entry name" value="Metallo-dependent phosphatases"/>
    <property type="match status" value="1"/>
</dbReference>
<dbReference type="AlphaFoldDB" id="A0A0D2G4J2"/>
<dbReference type="HOGENOM" id="CLU_019028_0_0_1"/>
<dbReference type="STRING" id="1442369.A0A0D2G4J2"/>
<evidence type="ECO:0000259" key="3">
    <source>
        <dbReference type="Pfam" id="PF21953"/>
    </source>
</evidence>
<dbReference type="InterPro" id="IPR053828">
    <property type="entry name" value="Nucleosidase_C"/>
</dbReference>
<dbReference type="PIRSF" id="PIRSF017316">
    <property type="entry name" value="Pesterase_C1039"/>
    <property type="match status" value="1"/>
</dbReference>
<dbReference type="InterPro" id="IPR029052">
    <property type="entry name" value="Metallo-depent_PP-like"/>
</dbReference>
<dbReference type="GO" id="GO:0016787">
    <property type="term" value="F:hydrolase activity"/>
    <property type="evidence" value="ECO:0007669"/>
    <property type="project" value="InterPro"/>
</dbReference>
<dbReference type="VEuPathDB" id="FungiDB:Z518_00692"/>
<proteinExistence type="predicted"/>
<evidence type="ECO:0000256" key="1">
    <source>
        <dbReference type="SAM" id="MobiDB-lite"/>
    </source>
</evidence>
<dbReference type="GeneID" id="25288763"/>
<dbReference type="Pfam" id="PF21953">
    <property type="entry name" value="NadN_nucleosid_C"/>
    <property type="match status" value="2"/>
</dbReference>